<dbReference type="AlphaFoldDB" id="A0A853CGS4"/>
<evidence type="ECO:0000256" key="2">
    <source>
        <dbReference type="ARBA" id="ARBA00023125"/>
    </source>
</evidence>
<accession>A0A853CGS4</accession>
<proteinExistence type="predicted"/>
<dbReference type="GO" id="GO:0045892">
    <property type="term" value="P:negative regulation of DNA-templated transcription"/>
    <property type="evidence" value="ECO:0007669"/>
    <property type="project" value="InterPro"/>
</dbReference>
<dbReference type="InterPro" id="IPR050109">
    <property type="entry name" value="HTH-type_TetR-like_transc_reg"/>
</dbReference>
<dbReference type="GO" id="GO:0003700">
    <property type="term" value="F:DNA-binding transcription factor activity"/>
    <property type="evidence" value="ECO:0007669"/>
    <property type="project" value="TreeGrafter"/>
</dbReference>
<name>A0A853CGS4_9ACTN</name>
<dbReference type="PRINTS" id="PR00455">
    <property type="entry name" value="HTHTETR"/>
</dbReference>
<evidence type="ECO:0000256" key="3">
    <source>
        <dbReference type="ARBA" id="ARBA00023163"/>
    </source>
</evidence>
<dbReference type="GO" id="GO:0000976">
    <property type="term" value="F:transcription cis-regulatory region binding"/>
    <property type="evidence" value="ECO:0007669"/>
    <property type="project" value="TreeGrafter"/>
</dbReference>
<reference evidence="6 7" key="1">
    <citation type="submission" date="2020-07" db="EMBL/GenBank/DDBJ databases">
        <title>Sequencing the genomes of 1000 actinobacteria strains.</title>
        <authorList>
            <person name="Klenk H.-P."/>
        </authorList>
    </citation>
    <scope>NUCLEOTIDE SEQUENCE [LARGE SCALE GENOMIC DNA]</scope>
    <source>
        <strain evidence="6 7">DSM 104001</strain>
    </source>
</reference>
<dbReference type="InterPro" id="IPR009057">
    <property type="entry name" value="Homeodomain-like_sf"/>
</dbReference>
<evidence type="ECO:0000256" key="4">
    <source>
        <dbReference type="PROSITE-ProRule" id="PRU00335"/>
    </source>
</evidence>
<dbReference type="InterPro" id="IPR036271">
    <property type="entry name" value="Tet_transcr_reg_TetR-rel_C_sf"/>
</dbReference>
<dbReference type="InterPro" id="IPR004111">
    <property type="entry name" value="Repressor_TetR_C"/>
</dbReference>
<feature type="domain" description="HTH tetR-type" evidence="5">
    <location>
        <begin position="16"/>
        <end position="76"/>
    </location>
</feature>
<dbReference type="RefSeq" id="WP_179715872.1">
    <property type="nucleotide sequence ID" value="NZ_JACBZT010000001.1"/>
</dbReference>
<dbReference type="EMBL" id="JACBZT010000001">
    <property type="protein sequence ID" value="NYJ05263.1"/>
    <property type="molecule type" value="Genomic_DNA"/>
</dbReference>
<dbReference type="SUPFAM" id="SSF46689">
    <property type="entry name" value="Homeodomain-like"/>
    <property type="match status" value="1"/>
</dbReference>
<dbReference type="PANTHER" id="PTHR30055">
    <property type="entry name" value="HTH-TYPE TRANSCRIPTIONAL REGULATOR RUTR"/>
    <property type="match status" value="1"/>
</dbReference>
<dbReference type="InterPro" id="IPR001647">
    <property type="entry name" value="HTH_TetR"/>
</dbReference>
<protein>
    <submittedName>
        <fullName evidence="6">AcrR family transcriptional regulator</fullName>
    </submittedName>
</protein>
<keyword evidence="7" id="KW-1185">Reference proteome</keyword>
<evidence type="ECO:0000313" key="7">
    <source>
        <dbReference type="Proteomes" id="UP000541969"/>
    </source>
</evidence>
<dbReference type="PANTHER" id="PTHR30055:SF151">
    <property type="entry name" value="TRANSCRIPTIONAL REGULATORY PROTEIN"/>
    <property type="match status" value="1"/>
</dbReference>
<dbReference type="Pfam" id="PF00440">
    <property type="entry name" value="TetR_N"/>
    <property type="match status" value="1"/>
</dbReference>
<sequence>MTESVPPRSRPGPRRGLTERAILDAALRLVDAGGAEALSVRSVAAEMGVAPNALYTYFRTKADLVAALGDDLLGRLDLDAALGDADWRSAVVRLAADLRATLLAHPGVVPLLLHAGFAGPRALVAGEVLLELLSRGGLPADDTARASYLLQTYVLGTVALDAAELPPGAARPDDAARTAERRRALGGADPALLPRTAAAADVVAAYNGDAQFRWGLDRLLDGL</sequence>
<evidence type="ECO:0000313" key="6">
    <source>
        <dbReference type="EMBL" id="NYJ05263.1"/>
    </source>
</evidence>
<organism evidence="6 7">
    <name type="scientific">Petropleomorpha daqingensis</name>
    <dbReference type="NCBI Taxonomy" id="2026353"/>
    <lineage>
        <taxon>Bacteria</taxon>
        <taxon>Bacillati</taxon>
        <taxon>Actinomycetota</taxon>
        <taxon>Actinomycetes</taxon>
        <taxon>Geodermatophilales</taxon>
        <taxon>Geodermatophilaceae</taxon>
        <taxon>Petropleomorpha</taxon>
    </lineage>
</organism>
<evidence type="ECO:0000256" key="1">
    <source>
        <dbReference type="ARBA" id="ARBA00023015"/>
    </source>
</evidence>
<dbReference type="Pfam" id="PF02909">
    <property type="entry name" value="TetR_C_1"/>
    <property type="match status" value="1"/>
</dbReference>
<dbReference type="SUPFAM" id="SSF48498">
    <property type="entry name" value="Tetracyclin repressor-like, C-terminal domain"/>
    <property type="match status" value="1"/>
</dbReference>
<keyword evidence="3" id="KW-0804">Transcription</keyword>
<dbReference type="Gene3D" id="1.10.357.10">
    <property type="entry name" value="Tetracycline Repressor, domain 2"/>
    <property type="match status" value="1"/>
</dbReference>
<evidence type="ECO:0000259" key="5">
    <source>
        <dbReference type="PROSITE" id="PS50977"/>
    </source>
</evidence>
<feature type="DNA-binding region" description="H-T-H motif" evidence="4">
    <location>
        <begin position="39"/>
        <end position="58"/>
    </location>
</feature>
<comment type="caution">
    <text evidence="6">The sequence shown here is derived from an EMBL/GenBank/DDBJ whole genome shotgun (WGS) entry which is preliminary data.</text>
</comment>
<keyword evidence="2 4" id="KW-0238">DNA-binding</keyword>
<keyword evidence="1" id="KW-0805">Transcription regulation</keyword>
<dbReference type="PROSITE" id="PS50977">
    <property type="entry name" value="HTH_TETR_2"/>
    <property type="match status" value="1"/>
</dbReference>
<dbReference type="Proteomes" id="UP000541969">
    <property type="component" value="Unassembled WGS sequence"/>
</dbReference>
<gene>
    <name evidence="6" type="ORF">GGQ55_001541</name>
</gene>